<dbReference type="AlphaFoldDB" id="A0A151JA59"/>
<organism evidence="1 2">
    <name type="scientific">Trachymyrmex cornetzi</name>
    <dbReference type="NCBI Taxonomy" id="471704"/>
    <lineage>
        <taxon>Eukaryota</taxon>
        <taxon>Metazoa</taxon>
        <taxon>Ecdysozoa</taxon>
        <taxon>Arthropoda</taxon>
        <taxon>Hexapoda</taxon>
        <taxon>Insecta</taxon>
        <taxon>Pterygota</taxon>
        <taxon>Neoptera</taxon>
        <taxon>Endopterygota</taxon>
        <taxon>Hymenoptera</taxon>
        <taxon>Apocrita</taxon>
        <taxon>Aculeata</taxon>
        <taxon>Formicoidea</taxon>
        <taxon>Formicidae</taxon>
        <taxon>Myrmicinae</taxon>
        <taxon>Trachymyrmex</taxon>
    </lineage>
</organism>
<keyword evidence="2" id="KW-1185">Reference proteome</keyword>
<reference evidence="1 2" key="1">
    <citation type="submission" date="2015-09" db="EMBL/GenBank/DDBJ databases">
        <title>Trachymyrmex cornetzi WGS genome.</title>
        <authorList>
            <person name="Nygaard S."/>
            <person name="Hu H."/>
            <person name="Boomsma J."/>
            <person name="Zhang G."/>
        </authorList>
    </citation>
    <scope>NUCLEOTIDE SEQUENCE [LARGE SCALE GENOMIC DNA]</scope>
    <source>
        <strain evidence="1">Tcor2-1</strain>
        <tissue evidence="1">Whole body</tissue>
    </source>
</reference>
<feature type="non-terminal residue" evidence="1">
    <location>
        <position position="1"/>
    </location>
</feature>
<accession>A0A151JA59</accession>
<evidence type="ECO:0000313" key="1">
    <source>
        <dbReference type="EMBL" id="KYN21936.1"/>
    </source>
</evidence>
<name>A0A151JA59_9HYME</name>
<dbReference type="Proteomes" id="UP000078492">
    <property type="component" value="Unassembled WGS sequence"/>
</dbReference>
<sequence length="120" mass="13969">LPDQNKYVATSAEVIQNFFKTCSKTVYSYVIMAQSLSCNVLAYCLSLFSTDNKFDATDVLDRWSFMKKEAKKFDITIAGFSSNGDTRLLRAMRLNNCLPITSNQIFSWCKEWPWFQIRYE</sequence>
<dbReference type="EMBL" id="KQ979321">
    <property type="protein sequence ID" value="KYN21936.1"/>
    <property type="molecule type" value="Genomic_DNA"/>
</dbReference>
<protein>
    <submittedName>
        <fullName evidence="1">Uncharacterized protein</fullName>
    </submittedName>
</protein>
<proteinExistence type="predicted"/>
<evidence type="ECO:0000313" key="2">
    <source>
        <dbReference type="Proteomes" id="UP000078492"/>
    </source>
</evidence>
<gene>
    <name evidence="1" type="ORF">ALC57_05674</name>
</gene>
<dbReference type="STRING" id="471704.A0A151JA59"/>